<dbReference type="AlphaFoldDB" id="A0A8R7TY54"/>
<evidence type="ECO:0000313" key="3">
    <source>
        <dbReference type="Proteomes" id="UP000015106"/>
    </source>
</evidence>
<gene>
    <name evidence="2" type="primary">LOC125545361</name>
</gene>
<dbReference type="Proteomes" id="UP000015106">
    <property type="component" value="Chromosome 3"/>
</dbReference>
<reference evidence="2" key="3">
    <citation type="submission" date="2022-06" db="UniProtKB">
        <authorList>
            <consortium name="EnsemblPlants"/>
        </authorList>
    </citation>
    <scope>IDENTIFICATION</scope>
</reference>
<protein>
    <submittedName>
        <fullName evidence="2">Uncharacterized protein</fullName>
    </submittedName>
</protein>
<dbReference type="EnsemblPlants" id="TuG1812G0300004121.01.T01">
    <property type="protein sequence ID" value="TuG1812G0300004121.01.T01.cds393138"/>
    <property type="gene ID" value="TuG1812G0300004121.01"/>
</dbReference>
<dbReference type="Gramene" id="TuG1812G0300004121.01.T01">
    <property type="protein sequence ID" value="TuG1812G0300004121.01.T01.cds393138"/>
    <property type="gene ID" value="TuG1812G0300004121.01"/>
</dbReference>
<organism evidence="2 3">
    <name type="scientific">Triticum urartu</name>
    <name type="common">Red wild einkorn</name>
    <name type="synonym">Crithodium urartu</name>
    <dbReference type="NCBI Taxonomy" id="4572"/>
    <lineage>
        <taxon>Eukaryota</taxon>
        <taxon>Viridiplantae</taxon>
        <taxon>Streptophyta</taxon>
        <taxon>Embryophyta</taxon>
        <taxon>Tracheophyta</taxon>
        <taxon>Spermatophyta</taxon>
        <taxon>Magnoliopsida</taxon>
        <taxon>Liliopsida</taxon>
        <taxon>Poales</taxon>
        <taxon>Poaceae</taxon>
        <taxon>BOP clade</taxon>
        <taxon>Pooideae</taxon>
        <taxon>Triticodae</taxon>
        <taxon>Triticeae</taxon>
        <taxon>Triticinae</taxon>
        <taxon>Triticum</taxon>
    </lineage>
</organism>
<evidence type="ECO:0000256" key="1">
    <source>
        <dbReference type="SAM" id="MobiDB-lite"/>
    </source>
</evidence>
<proteinExistence type="predicted"/>
<feature type="region of interest" description="Disordered" evidence="1">
    <location>
        <begin position="1"/>
        <end position="20"/>
    </location>
</feature>
<reference evidence="2" key="2">
    <citation type="submission" date="2018-03" db="EMBL/GenBank/DDBJ databases">
        <title>The Triticum urartu genome reveals the dynamic nature of wheat genome evolution.</title>
        <authorList>
            <person name="Ling H."/>
            <person name="Ma B."/>
            <person name="Shi X."/>
            <person name="Liu H."/>
            <person name="Dong L."/>
            <person name="Sun H."/>
            <person name="Cao Y."/>
            <person name="Gao Q."/>
            <person name="Zheng S."/>
            <person name="Li Y."/>
            <person name="Yu Y."/>
            <person name="Du H."/>
            <person name="Qi M."/>
            <person name="Li Y."/>
            <person name="Yu H."/>
            <person name="Cui Y."/>
            <person name="Wang N."/>
            <person name="Chen C."/>
            <person name="Wu H."/>
            <person name="Zhao Y."/>
            <person name="Zhang J."/>
            <person name="Li Y."/>
            <person name="Zhou W."/>
            <person name="Zhang B."/>
            <person name="Hu W."/>
            <person name="Eijk M."/>
            <person name="Tang J."/>
            <person name="Witsenboer H."/>
            <person name="Zhao S."/>
            <person name="Li Z."/>
            <person name="Zhang A."/>
            <person name="Wang D."/>
            <person name="Liang C."/>
        </authorList>
    </citation>
    <scope>NUCLEOTIDE SEQUENCE [LARGE SCALE GENOMIC DNA]</scope>
    <source>
        <strain evidence="2">cv. G1812</strain>
    </source>
</reference>
<sequence length="170" mass="17732">MAALLAHARTDGREPALTGRGTSIDHNRCAGHDTYCMNSSSRSSAAIVSGARHTSMSTLPSPERPGNADILPSNLLARPLRTARGRPHPKSLPSYIGNRLELPIVTTAPSGLPSGKHRGAACHPAAAPRIASSPYAARLAFSLDAAHRRSLDASSATVAVVGALWMAFPK</sequence>
<feature type="region of interest" description="Disordered" evidence="1">
    <location>
        <begin position="47"/>
        <end position="71"/>
    </location>
</feature>
<keyword evidence="3" id="KW-1185">Reference proteome</keyword>
<reference evidence="3" key="1">
    <citation type="journal article" date="2013" name="Nature">
        <title>Draft genome of the wheat A-genome progenitor Triticum urartu.</title>
        <authorList>
            <person name="Ling H.Q."/>
            <person name="Zhao S."/>
            <person name="Liu D."/>
            <person name="Wang J."/>
            <person name="Sun H."/>
            <person name="Zhang C."/>
            <person name="Fan H."/>
            <person name="Li D."/>
            <person name="Dong L."/>
            <person name="Tao Y."/>
            <person name="Gao C."/>
            <person name="Wu H."/>
            <person name="Li Y."/>
            <person name="Cui Y."/>
            <person name="Guo X."/>
            <person name="Zheng S."/>
            <person name="Wang B."/>
            <person name="Yu K."/>
            <person name="Liang Q."/>
            <person name="Yang W."/>
            <person name="Lou X."/>
            <person name="Chen J."/>
            <person name="Feng M."/>
            <person name="Jian J."/>
            <person name="Zhang X."/>
            <person name="Luo G."/>
            <person name="Jiang Y."/>
            <person name="Liu J."/>
            <person name="Wang Z."/>
            <person name="Sha Y."/>
            <person name="Zhang B."/>
            <person name="Wu H."/>
            <person name="Tang D."/>
            <person name="Shen Q."/>
            <person name="Xue P."/>
            <person name="Zou S."/>
            <person name="Wang X."/>
            <person name="Liu X."/>
            <person name="Wang F."/>
            <person name="Yang Y."/>
            <person name="An X."/>
            <person name="Dong Z."/>
            <person name="Zhang K."/>
            <person name="Zhang X."/>
            <person name="Luo M.C."/>
            <person name="Dvorak J."/>
            <person name="Tong Y."/>
            <person name="Wang J."/>
            <person name="Yang H."/>
            <person name="Li Z."/>
            <person name="Wang D."/>
            <person name="Zhang A."/>
            <person name="Wang J."/>
        </authorList>
    </citation>
    <scope>NUCLEOTIDE SEQUENCE</scope>
    <source>
        <strain evidence="3">cv. G1812</strain>
    </source>
</reference>
<evidence type="ECO:0000313" key="2">
    <source>
        <dbReference type="EnsemblPlants" id="TuG1812G0300004121.01.T01.cds393138"/>
    </source>
</evidence>
<accession>A0A8R7TY54</accession>
<name>A0A8R7TY54_TRIUA</name>